<reference evidence="3 4" key="1">
    <citation type="submission" date="2018-07" db="EMBL/GenBank/DDBJ databases">
        <title>Genome sequencing of Runella.</title>
        <authorList>
            <person name="Baek M.-G."/>
            <person name="Yi H."/>
        </authorList>
    </citation>
    <scope>NUCLEOTIDE SEQUENCE [LARGE SCALE GENOMIC DNA]</scope>
    <source>
        <strain evidence="3 4">HYN0085</strain>
    </source>
</reference>
<gene>
    <name evidence="3" type="ORF">DR864_01550</name>
</gene>
<evidence type="ECO:0000313" key="4">
    <source>
        <dbReference type="Proteomes" id="UP000251993"/>
    </source>
</evidence>
<feature type="chain" id="PRO_5017062612" description="Tetratricopeptide repeat protein" evidence="2">
    <location>
        <begin position="20"/>
        <end position="408"/>
    </location>
</feature>
<proteinExistence type="predicted"/>
<keyword evidence="4" id="KW-1185">Reference proteome</keyword>
<dbReference type="AlphaFoldDB" id="A0A344TCY4"/>
<dbReference type="EMBL" id="CP030850">
    <property type="protein sequence ID" value="AXE16505.1"/>
    <property type="molecule type" value="Genomic_DNA"/>
</dbReference>
<evidence type="ECO:0008006" key="5">
    <source>
        <dbReference type="Google" id="ProtNLM"/>
    </source>
</evidence>
<feature type="region of interest" description="Disordered" evidence="1">
    <location>
        <begin position="237"/>
        <end position="270"/>
    </location>
</feature>
<evidence type="ECO:0000313" key="3">
    <source>
        <dbReference type="EMBL" id="AXE16505.1"/>
    </source>
</evidence>
<dbReference type="InterPro" id="IPR011990">
    <property type="entry name" value="TPR-like_helical_dom_sf"/>
</dbReference>
<feature type="signal peptide" evidence="2">
    <location>
        <begin position="1"/>
        <end position="19"/>
    </location>
</feature>
<keyword evidence="2" id="KW-0732">Signal</keyword>
<evidence type="ECO:0000256" key="1">
    <source>
        <dbReference type="SAM" id="MobiDB-lite"/>
    </source>
</evidence>
<dbReference type="Gene3D" id="1.25.40.10">
    <property type="entry name" value="Tetratricopeptide repeat domain"/>
    <property type="match status" value="1"/>
</dbReference>
<dbReference type="OrthoDB" id="944212at2"/>
<evidence type="ECO:0000256" key="2">
    <source>
        <dbReference type="SAM" id="SignalP"/>
    </source>
</evidence>
<dbReference type="SUPFAM" id="SSF48452">
    <property type="entry name" value="TPR-like"/>
    <property type="match status" value="1"/>
</dbReference>
<accession>A0A344TCY4</accession>
<dbReference type="InterPro" id="IPR019734">
    <property type="entry name" value="TPR_rpt"/>
</dbReference>
<organism evidence="3 4">
    <name type="scientific">Runella rosea</name>
    <dbReference type="NCBI Taxonomy" id="2259595"/>
    <lineage>
        <taxon>Bacteria</taxon>
        <taxon>Pseudomonadati</taxon>
        <taxon>Bacteroidota</taxon>
        <taxon>Cytophagia</taxon>
        <taxon>Cytophagales</taxon>
        <taxon>Spirosomataceae</taxon>
        <taxon>Runella</taxon>
    </lineage>
</organism>
<dbReference type="KEGG" id="run:DR864_01550"/>
<sequence length="408" mass="45653">MKSLLLFLTLLLLSGASFAQKVTFDDYKKRGDACFVKLDYQCAKDNYERALRIRDNDAYCKSQLKKANDALKKASTQTVPKKTLPKVEKESENIRIAELNRKEGDDLFKRGDYEAAQKKYEACLNVPSFGSDAYVKEQIKFSRLAAAFQTDAKNALARGNSLEGLAYLKKILEINSGDPITRRLITEHLQQRGNQQFAKNQYTEAKKSYEEALPYADIQTKAVLANLINTTEKELKTETEKKAEAAKVAKQEPKTTPKEPVETQKSVDNKPAEAITRPEVVKKETKPIQEVKLPTAPKRNLVPKIAVGAMGVGAGVYAFMLRSQYNSKLEAYYALGTGRAEYANWKNAYQEVKDAQGKTKIYNICLGVAAGAIIAETILLLKKPKARSSALRIEPTSDNWGIALQYRF</sequence>
<protein>
    <recommendedName>
        <fullName evidence="5">Tetratricopeptide repeat protein</fullName>
    </recommendedName>
</protein>
<dbReference type="Proteomes" id="UP000251993">
    <property type="component" value="Chromosome"/>
</dbReference>
<dbReference type="SMART" id="SM00028">
    <property type="entry name" value="TPR"/>
    <property type="match status" value="3"/>
</dbReference>
<dbReference type="RefSeq" id="WP_114065292.1">
    <property type="nucleotide sequence ID" value="NZ_CP030850.1"/>
</dbReference>
<name>A0A344TCY4_9BACT</name>